<evidence type="ECO:0000259" key="3">
    <source>
        <dbReference type="PROSITE" id="PS51352"/>
    </source>
</evidence>
<accession>A0A1F4WJP1</accession>
<dbReference type="PROSITE" id="PS51352">
    <property type="entry name" value="THIOREDOXIN_2"/>
    <property type="match status" value="1"/>
</dbReference>
<evidence type="ECO:0000256" key="2">
    <source>
        <dbReference type="SAM" id="Phobius"/>
    </source>
</evidence>
<feature type="transmembrane region" description="Helical" evidence="2">
    <location>
        <begin position="6"/>
        <end position="25"/>
    </location>
</feature>
<evidence type="ECO:0000256" key="1">
    <source>
        <dbReference type="SAM" id="MobiDB-lite"/>
    </source>
</evidence>
<dbReference type="AlphaFoldDB" id="A0A1F4WJP1"/>
<dbReference type="EMBL" id="MEWA01000019">
    <property type="protein sequence ID" value="OGC69548.1"/>
    <property type="molecule type" value="Genomic_DNA"/>
</dbReference>
<reference evidence="4 5" key="1">
    <citation type="journal article" date="2016" name="Nat. Commun.">
        <title>Thousands of microbial genomes shed light on interconnected biogeochemical processes in an aquifer system.</title>
        <authorList>
            <person name="Anantharaman K."/>
            <person name="Brown C.T."/>
            <person name="Hug L.A."/>
            <person name="Sharon I."/>
            <person name="Castelle C.J."/>
            <person name="Probst A.J."/>
            <person name="Thomas B.C."/>
            <person name="Singh A."/>
            <person name="Wilkins M.J."/>
            <person name="Karaoz U."/>
            <person name="Brodie E.L."/>
            <person name="Williams K.H."/>
            <person name="Hubbard S.S."/>
            <person name="Banfield J.F."/>
        </authorList>
    </citation>
    <scope>NUCLEOTIDE SEQUENCE [LARGE SCALE GENOMIC DNA]</scope>
</reference>
<sequence length="180" mass="20036">MKNPIVIFTTITILILTLGAVFFSLNSSRSGLMRKEDDAVLPTQEATMEPANESTEEAGDDTADKNMDDNNIAKSRYVQYSKSALESASGNRRVLFFYASWCPTCKPADTDFTQNSSNIPEDVTVIRVNYNDPDTDQEEKDLAKKYGITYQHTFVQIDSAGKELTKWNGGQTDALLSNIK</sequence>
<organism evidence="4 5">
    <name type="scientific">candidate division WWE3 bacterium RIFOXYC1_FULL_39_7</name>
    <dbReference type="NCBI Taxonomy" id="1802643"/>
    <lineage>
        <taxon>Bacteria</taxon>
        <taxon>Katanobacteria</taxon>
    </lineage>
</organism>
<gene>
    <name evidence="4" type="ORF">A2415_03150</name>
</gene>
<feature type="domain" description="Thioredoxin" evidence="3">
    <location>
        <begin position="52"/>
        <end position="180"/>
    </location>
</feature>
<dbReference type="Gene3D" id="3.40.30.10">
    <property type="entry name" value="Glutaredoxin"/>
    <property type="match status" value="1"/>
</dbReference>
<proteinExistence type="predicted"/>
<keyword evidence="2" id="KW-0812">Transmembrane</keyword>
<keyword evidence="2" id="KW-0472">Membrane</keyword>
<protein>
    <recommendedName>
        <fullName evidence="3">Thioredoxin domain-containing protein</fullName>
    </recommendedName>
</protein>
<dbReference type="InterPro" id="IPR013766">
    <property type="entry name" value="Thioredoxin_domain"/>
</dbReference>
<dbReference type="Proteomes" id="UP000179113">
    <property type="component" value="Unassembled WGS sequence"/>
</dbReference>
<evidence type="ECO:0000313" key="5">
    <source>
        <dbReference type="Proteomes" id="UP000179113"/>
    </source>
</evidence>
<dbReference type="CDD" id="cd02947">
    <property type="entry name" value="TRX_family"/>
    <property type="match status" value="1"/>
</dbReference>
<name>A0A1F4WJP1_UNCKA</name>
<dbReference type="InterPro" id="IPR036249">
    <property type="entry name" value="Thioredoxin-like_sf"/>
</dbReference>
<feature type="region of interest" description="Disordered" evidence="1">
    <location>
        <begin position="42"/>
        <end position="66"/>
    </location>
</feature>
<keyword evidence="2" id="KW-1133">Transmembrane helix</keyword>
<comment type="caution">
    <text evidence="4">The sequence shown here is derived from an EMBL/GenBank/DDBJ whole genome shotgun (WGS) entry which is preliminary data.</text>
</comment>
<dbReference type="SUPFAM" id="SSF52833">
    <property type="entry name" value="Thioredoxin-like"/>
    <property type="match status" value="1"/>
</dbReference>
<evidence type="ECO:0000313" key="4">
    <source>
        <dbReference type="EMBL" id="OGC69548.1"/>
    </source>
</evidence>
<dbReference type="Pfam" id="PF00085">
    <property type="entry name" value="Thioredoxin"/>
    <property type="match status" value="1"/>
</dbReference>